<gene>
    <name evidence="9" type="ORF">FRIFI_1620</name>
</gene>
<protein>
    <submittedName>
        <fullName evidence="9">UPF0702 transmembrane protein YrbG</fullName>
    </submittedName>
</protein>
<dbReference type="PANTHER" id="PTHR34582:SF6">
    <property type="entry name" value="UPF0702 TRANSMEMBRANE PROTEIN YCAP"/>
    <property type="match status" value="1"/>
</dbReference>
<evidence type="ECO:0000256" key="1">
    <source>
        <dbReference type="ARBA" id="ARBA00004651"/>
    </source>
</evidence>
<feature type="domain" description="YetF C-terminal" evidence="8">
    <location>
        <begin position="79"/>
        <end position="205"/>
    </location>
</feature>
<proteinExistence type="inferred from homology"/>
<sequence length="216" mass="24581">MVLVLVRSILLYMVVLISLRIMGKGEIAEMNTFDLVITLLIAEVAALPMENNNIPLINGIASVTGLTLIQIVVSYITLKNRKVRTFLCGAPSILINKGKIDYKELEKQRVTIDELLEQLRIEGYFKVCDVQYAILETDGNLSILPSPSYKDIPTKCFEHLPMSLIIDGYIIDKNLRIIGKDKKWLYEILSKKNIKNKKDILLLSIDENDKVFIQTR</sequence>
<comment type="subcellular location">
    <subcellularLocation>
        <location evidence="1">Cell membrane</location>
        <topology evidence="1">Multi-pass membrane protein</topology>
    </subcellularLocation>
</comment>
<dbReference type="RefSeq" id="WP_092925416.1">
    <property type="nucleotide sequence ID" value="NZ_FJTZ01000012.1"/>
</dbReference>
<evidence type="ECO:0000256" key="4">
    <source>
        <dbReference type="ARBA" id="ARBA00022692"/>
    </source>
</evidence>
<evidence type="ECO:0000256" key="6">
    <source>
        <dbReference type="ARBA" id="ARBA00023136"/>
    </source>
</evidence>
<keyword evidence="5 7" id="KW-1133">Transmembrane helix</keyword>
<dbReference type="PANTHER" id="PTHR34582">
    <property type="entry name" value="UPF0702 TRANSMEMBRANE PROTEIN YCAP"/>
    <property type="match status" value="1"/>
</dbReference>
<evidence type="ECO:0000256" key="5">
    <source>
        <dbReference type="ARBA" id="ARBA00022989"/>
    </source>
</evidence>
<comment type="similarity">
    <text evidence="2">Belongs to the UPF0702 family.</text>
</comment>
<evidence type="ECO:0000313" key="9">
    <source>
        <dbReference type="EMBL" id="CEI73153.1"/>
    </source>
</evidence>
<dbReference type="Pfam" id="PF04239">
    <property type="entry name" value="DUF421"/>
    <property type="match status" value="1"/>
</dbReference>
<dbReference type="AlphaFoldDB" id="A0A2P2BS21"/>
<keyword evidence="3" id="KW-1003">Cell membrane</keyword>
<feature type="transmembrane region" description="Helical" evidence="7">
    <location>
        <begin position="55"/>
        <end position="78"/>
    </location>
</feature>
<name>A0A2P2BS21_9FIRM</name>
<keyword evidence="4 7" id="KW-0812">Transmembrane</keyword>
<organism evidence="9 10">
    <name type="scientific">Romboutsia hominis</name>
    <dbReference type="NCBI Taxonomy" id="1507512"/>
    <lineage>
        <taxon>Bacteria</taxon>
        <taxon>Bacillati</taxon>
        <taxon>Bacillota</taxon>
        <taxon>Clostridia</taxon>
        <taxon>Peptostreptococcales</taxon>
        <taxon>Peptostreptococcaceae</taxon>
        <taxon>Romboutsia</taxon>
    </lineage>
</organism>
<dbReference type="InterPro" id="IPR023090">
    <property type="entry name" value="UPF0702_alpha/beta_dom_sf"/>
</dbReference>
<reference evidence="9 10" key="1">
    <citation type="submission" date="2014-09" db="EMBL/GenBank/DDBJ databases">
        <authorList>
            <person name="Hornung B.V."/>
        </authorList>
    </citation>
    <scope>NUCLEOTIDE SEQUENCE [LARGE SCALE GENOMIC DNA]</scope>
    <source>
        <strain evidence="9 10">FRIFI</strain>
    </source>
</reference>
<dbReference type="Proteomes" id="UP000245695">
    <property type="component" value="Chromosome 1"/>
</dbReference>
<feature type="transmembrane region" description="Helical" evidence="7">
    <location>
        <begin position="6"/>
        <end position="23"/>
    </location>
</feature>
<evidence type="ECO:0000256" key="3">
    <source>
        <dbReference type="ARBA" id="ARBA00022475"/>
    </source>
</evidence>
<dbReference type="Gene3D" id="3.30.240.20">
    <property type="entry name" value="bsu07140 like domains"/>
    <property type="match status" value="2"/>
</dbReference>
<dbReference type="EMBL" id="LN650648">
    <property type="protein sequence ID" value="CEI73153.1"/>
    <property type="molecule type" value="Genomic_DNA"/>
</dbReference>
<keyword evidence="6 7" id="KW-0472">Membrane</keyword>
<accession>A0A2P2BS21</accession>
<dbReference type="KEGG" id="rhom:FRIFI_1620"/>
<evidence type="ECO:0000256" key="7">
    <source>
        <dbReference type="SAM" id="Phobius"/>
    </source>
</evidence>
<keyword evidence="10" id="KW-1185">Reference proteome</keyword>
<dbReference type="InterPro" id="IPR007353">
    <property type="entry name" value="DUF421"/>
</dbReference>
<evidence type="ECO:0000313" key="10">
    <source>
        <dbReference type="Proteomes" id="UP000245695"/>
    </source>
</evidence>
<evidence type="ECO:0000256" key="2">
    <source>
        <dbReference type="ARBA" id="ARBA00006448"/>
    </source>
</evidence>
<dbReference type="GO" id="GO:0005886">
    <property type="term" value="C:plasma membrane"/>
    <property type="evidence" value="ECO:0007669"/>
    <property type="project" value="UniProtKB-SubCell"/>
</dbReference>
<evidence type="ECO:0000259" key="8">
    <source>
        <dbReference type="Pfam" id="PF04239"/>
    </source>
</evidence>